<sequence length="49" mass="5479">MEETSLPGQSTHRSLHQTLERPNGKTLNWGIPRVIEKTLFSHSTSSTST</sequence>
<keyword evidence="3" id="KW-1185">Reference proteome</keyword>
<dbReference type="AlphaFoldDB" id="A0A0V0WSK1"/>
<feature type="region of interest" description="Disordered" evidence="1">
    <location>
        <begin position="1"/>
        <end position="27"/>
    </location>
</feature>
<proteinExistence type="predicted"/>
<protein>
    <submittedName>
        <fullName evidence="2">Uncharacterized protein</fullName>
    </submittedName>
</protein>
<evidence type="ECO:0000313" key="2">
    <source>
        <dbReference type="EMBL" id="KRX78674.1"/>
    </source>
</evidence>
<reference evidence="2 3" key="1">
    <citation type="submission" date="2015-01" db="EMBL/GenBank/DDBJ databases">
        <title>Evolution of Trichinella species and genotypes.</title>
        <authorList>
            <person name="Korhonen P.K."/>
            <person name="Edoardo P."/>
            <person name="Giuseppe L.R."/>
            <person name="Gasser R.B."/>
        </authorList>
    </citation>
    <scope>NUCLEOTIDE SEQUENCE [LARGE SCALE GENOMIC DNA]</scope>
    <source>
        <strain evidence="2">ISS2496</strain>
    </source>
</reference>
<gene>
    <name evidence="2" type="ORF">T12_3285</name>
</gene>
<evidence type="ECO:0000256" key="1">
    <source>
        <dbReference type="SAM" id="MobiDB-lite"/>
    </source>
</evidence>
<feature type="compositionally biased region" description="Polar residues" evidence="1">
    <location>
        <begin position="1"/>
        <end position="12"/>
    </location>
</feature>
<accession>A0A0V0WSK1</accession>
<evidence type="ECO:0000313" key="3">
    <source>
        <dbReference type="Proteomes" id="UP000054783"/>
    </source>
</evidence>
<name>A0A0V0WSK1_9BILA</name>
<organism evidence="2 3">
    <name type="scientific">Trichinella patagoniensis</name>
    <dbReference type="NCBI Taxonomy" id="990121"/>
    <lineage>
        <taxon>Eukaryota</taxon>
        <taxon>Metazoa</taxon>
        <taxon>Ecdysozoa</taxon>
        <taxon>Nematoda</taxon>
        <taxon>Enoplea</taxon>
        <taxon>Dorylaimia</taxon>
        <taxon>Trichinellida</taxon>
        <taxon>Trichinellidae</taxon>
        <taxon>Trichinella</taxon>
    </lineage>
</organism>
<dbReference type="EMBL" id="JYDQ01005482">
    <property type="protein sequence ID" value="KRX78674.1"/>
    <property type="molecule type" value="Genomic_DNA"/>
</dbReference>
<comment type="caution">
    <text evidence="2">The sequence shown here is derived from an EMBL/GenBank/DDBJ whole genome shotgun (WGS) entry which is preliminary data.</text>
</comment>
<dbReference type="Proteomes" id="UP000054783">
    <property type="component" value="Unassembled WGS sequence"/>
</dbReference>